<comment type="caution">
    <text evidence="1">The sequence shown here is derived from an EMBL/GenBank/DDBJ whole genome shotgun (WGS) entry which is preliminary data.</text>
</comment>
<dbReference type="InterPro" id="IPR035093">
    <property type="entry name" value="RelE/ParE_toxin_dom_sf"/>
</dbReference>
<protein>
    <submittedName>
        <fullName evidence="1">Uncharacterized protein</fullName>
    </submittedName>
</protein>
<proteinExistence type="predicted"/>
<sequence>MNHHASPRFWQLYAELPDAIRELADKNFALLRENPTHPSLHFKKVGRFWSARVGIQYRALAVEVEDGLLWFWIGDHASYERMLG</sequence>
<evidence type="ECO:0000313" key="2">
    <source>
        <dbReference type="Proteomes" id="UP000324479"/>
    </source>
</evidence>
<name>A0A5M6D8L4_9BACT</name>
<dbReference type="AlphaFoldDB" id="A0A5M6D8L4"/>
<keyword evidence="2" id="KW-1185">Reference proteome</keyword>
<dbReference type="EMBL" id="VWOX01000010">
    <property type="protein sequence ID" value="KAA5541525.1"/>
    <property type="molecule type" value="Genomic_DNA"/>
</dbReference>
<accession>A0A5M6D8L4</accession>
<dbReference type="SUPFAM" id="SSF143011">
    <property type="entry name" value="RelE-like"/>
    <property type="match status" value="1"/>
</dbReference>
<dbReference type="Proteomes" id="UP000324479">
    <property type="component" value="Unassembled WGS sequence"/>
</dbReference>
<reference evidence="1 2" key="1">
    <citation type="submission" date="2019-08" db="EMBL/GenBank/DDBJ databases">
        <authorList>
            <person name="Dhanesh K."/>
            <person name="Kumar G."/>
            <person name="Sasikala C."/>
            <person name="Venkata Ramana C."/>
        </authorList>
    </citation>
    <scope>NUCLEOTIDE SEQUENCE [LARGE SCALE GENOMIC DNA]</scope>
    <source>
        <strain evidence="1 2">JC645</strain>
    </source>
</reference>
<gene>
    <name evidence="1" type="ORF">FYK55_18380</name>
</gene>
<evidence type="ECO:0000313" key="1">
    <source>
        <dbReference type="EMBL" id="KAA5541525.1"/>
    </source>
</evidence>
<organism evidence="1 2">
    <name type="scientific">Roseiconus nitratireducens</name>
    <dbReference type="NCBI Taxonomy" id="2605748"/>
    <lineage>
        <taxon>Bacteria</taxon>
        <taxon>Pseudomonadati</taxon>
        <taxon>Planctomycetota</taxon>
        <taxon>Planctomycetia</taxon>
        <taxon>Pirellulales</taxon>
        <taxon>Pirellulaceae</taxon>
        <taxon>Roseiconus</taxon>
    </lineage>
</organism>